<dbReference type="InterPro" id="IPR030678">
    <property type="entry name" value="Peptide/Ni-bd"/>
</dbReference>
<dbReference type="SUPFAM" id="SSF53850">
    <property type="entry name" value="Periplasmic binding protein-like II"/>
    <property type="match status" value="1"/>
</dbReference>
<feature type="chain" id="PRO_5047178040" evidence="2">
    <location>
        <begin position="26"/>
        <end position="508"/>
    </location>
</feature>
<dbReference type="EMBL" id="JAROCG010000001">
    <property type="protein sequence ID" value="MDN4609865.1"/>
    <property type="molecule type" value="Genomic_DNA"/>
</dbReference>
<keyword evidence="5" id="KW-1185">Reference proteome</keyword>
<evidence type="ECO:0000313" key="5">
    <source>
        <dbReference type="Proteomes" id="UP001174209"/>
    </source>
</evidence>
<protein>
    <submittedName>
        <fullName evidence="4">ABC transporter substrate-binding protein</fullName>
    </submittedName>
</protein>
<feature type="domain" description="Solute-binding protein family 5" evidence="3">
    <location>
        <begin position="84"/>
        <end position="413"/>
    </location>
</feature>
<gene>
    <name evidence="4" type="ORF">P5G52_03205</name>
</gene>
<dbReference type="InterPro" id="IPR000914">
    <property type="entry name" value="SBP_5_dom"/>
</dbReference>
<dbReference type="Pfam" id="PF00496">
    <property type="entry name" value="SBP_bac_5"/>
    <property type="match status" value="1"/>
</dbReference>
<accession>A0ABT8JXH0</accession>
<evidence type="ECO:0000256" key="1">
    <source>
        <dbReference type="SAM" id="MobiDB-lite"/>
    </source>
</evidence>
<dbReference type="RefSeq" id="WP_301224614.1">
    <property type="nucleotide sequence ID" value="NZ_JAROCG010000001.1"/>
</dbReference>
<feature type="region of interest" description="Disordered" evidence="1">
    <location>
        <begin position="178"/>
        <end position="198"/>
    </location>
</feature>
<evidence type="ECO:0000259" key="3">
    <source>
        <dbReference type="Pfam" id="PF00496"/>
    </source>
</evidence>
<comment type="caution">
    <text evidence="4">The sequence shown here is derived from an EMBL/GenBank/DDBJ whole genome shotgun (WGS) entry which is preliminary data.</text>
</comment>
<dbReference type="Gene3D" id="3.10.105.10">
    <property type="entry name" value="Dipeptide-binding Protein, Domain 3"/>
    <property type="match status" value="1"/>
</dbReference>
<dbReference type="Gene3D" id="3.40.190.10">
    <property type="entry name" value="Periplasmic binding protein-like II"/>
    <property type="match status" value="1"/>
</dbReference>
<dbReference type="PIRSF" id="PIRSF002741">
    <property type="entry name" value="MppA"/>
    <property type="match status" value="1"/>
</dbReference>
<dbReference type="PROSITE" id="PS51257">
    <property type="entry name" value="PROKAR_LIPOPROTEIN"/>
    <property type="match status" value="1"/>
</dbReference>
<keyword evidence="2" id="KW-0732">Signal</keyword>
<dbReference type="PANTHER" id="PTHR30290">
    <property type="entry name" value="PERIPLASMIC BINDING COMPONENT OF ABC TRANSPORTER"/>
    <property type="match status" value="1"/>
</dbReference>
<evidence type="ECO:0000256" key="2">
    <source>
        <dbReference type="SAM" id="SignalP"/>
    </source>
</evidence>
<sequence>MQRTRAQTALMVPVTVLALALSACGGSSGTGSEDQGAGTQKDTLTLGQTADIEGYNITLQPSYQGWFGDAVWDTLLTCDELNNPSPQIAESWEISDDSTSATLKIREGQTFSDDTEIDAADIQASGELIATVNARFEGVKYDIADPNTITLTWPEPQAVMISRLCELGVTSSEAIEGGHLDETPVSSGPYELDAGSTTRGSTYTLTKREDYWDSETYPYQNLVLKVLESETAGINALKTGQIDGVLASAATIDEVKASGQEAITLSGATTRLLITDHKGESIPALGDVRVRQAMNMVFDRDAIAKQLYRGYATPAYQIFREGTDAYIEGLEDPYPYDVEKAKQLMEEAGYADGFDLQIPSVSGQNHDLLIPYIAEALGKINIKVTETPLTGPDAISNLLSGTYPVPLWQLGNYGDSRQDIVDYILPSGIWNVLHQEDPKVADLWNTVLTGTEEESAQAQKDINQYVIDQAWFVPMAYPNGFYAYNPEVKIPHVSDFANLHPLLRDFQK</sequence>
<organism evidence="4 5">
    <name type="scientific">Arthrobacter burdickii</name>
    <dbReference type="NCBI Taxonomy" id="3035920"/>
    <lineage>
        <taxon>Bacteria</taxon>
        <taxon>Bacillati</taxon>
        <taxon>Actinomycetota</taxon>
        <taxon>Actinomycetes</taxon>
        <taxon>Micrococcales</taxon>
        <taxon>Micrococcaceae</taxon>
        <taxon>Arthrobacter</taxon>
    </lineage>
</organism>
<name>A0ABT8JXH0_9MICC</name>
<proteinExistence type="predicted"/>
<dbReference type="InterPro" id="IPR039424">
    <property type="entry name" value="SBP_5"/>
</dbReference>
<dbReference type="Proteomes" id="UP001174209">
    <property type="component" value="Unassembled WGS sequence"/>
</dbReference>
<reference evidence="4" key="1">
    <citation type="submission" date="2023-06" db="EMBL/GenBank/DDBJ databases">
        <title>MT1 and MT2 Draft Genomes of Novel Species.</title>
        <authorList>
            <person name="Venkateswaran K."/>
        </authorList>
    </citation>
    <scope>NUCLEOTIDE SEQUENCE</scope>
    <source>
        <strain evidence="4">IIF3SC-B10</strain>
    </source>
</reference>
<feature type="signal peptide" evidence="2">
    <location>
        <begin position="1"/>
        <end position="25"/>
    </location>
</feature>
<evidence type="ECO:0000313" key="4">
    <source>
        <dbReference type="EMBL" id="MDN4609865.1"/>
    </source>
</evidence>